<sequence length="220" mass="25526">MMFGTHNNRASQIACLSQRLHELGSEYTLHVLTDQPTIFDDSRIRMVHTPDIEYGRRVIPSAHGRRLLLSSERHRTLNKLLLWNMTQFDRIVYMDPDIYLQNVPDELMHMILSRSLAAVHGCSGYFNSGFMVLSPDARTFERLMSLIGRRYETACDRSPDRDQTILNGVFRDDWQPLHSVWNMGTHYGENKNYTVLLRSGANIHFMAESKPHNLCNVSSW</sequence>
<name>A0A7S3AHR0_9EUKA</name>
<dbReference type="InterPro" id="IPR050587">
    <property type="entry name" value="GNT1/Glycosyltrans_8"/>
</dbReference>
<dbReference type="EMBL" id="HBHX01010533">
    <property type="protein sequence ID" value="CAE0105183.1"/>
    <property type="molecule type" value="Transcribed_RNA"/>
</dbReference>
<dbReference type="PANTHER" id="PTHR11183">
    <property type="entry name" value="GLYCOGENIN SUBFAMILY MEMBER"/>
    <property type="match status" value="1"/>
</dbReference>
<dbReference type="Pfam" id="PF01501">
    <property type="entry name" value="Glyco_transf_8"/>
    <property type="match status" value="1"/>
</dbReference>
<reference evidence="1" key="1">
    <citation type="submission" date="2021-01" db="EMBL/GenBank/DDBJ databases">
        <authorList>
            <person name="Corre E."/>
            <person name="Pelletier E."/>
            <person name="Niang G."/>
            <person name="Scheremetjew M."/>
            <person name="Finn R."/>
            <person name="Kale V."/>
            <person name="Holt S."/>
            <person name="Cochrane G."/>
            <person name="Meng A."/>
            <person name="Brown T."/>
            <person name="Cohen L."/>
        </authorList>
    </citation>
    <scope>NUCLEOTIDE SEQUENCE</scope>
    <source>
        <strain evidence="1">CCMP281</strain>
    </source>
</reference>
<proteinExistence type="predicted"/>
<dbReference type="AlphaFoldDB" id="A0A7S3AHR0"/>
<evidence type="ECO:0008006" key="2">
    <source>
        <dbReference type="Google" id="ProtNLM"/>
    </source>
</evidence>
<evidence type="ECO:0000313" key="1">
    <source>
        <dbReference type="EMBL" id="CAE0105183.1"/>
    </source>
</evidence>
<dbReference type="InterPro" id="IPR029044">
    <property type="entry name" value="Nucleotide-diphossugar_trans"/>
</dbReference>
<dbReference type="Gene3D" id="3.90.550.10">
    <property type="entry name" value="Spore Coat Polysaccharide Biosynthesis Protein SpsA, Chain A"/>
    <property type="match status" value="1"/>
</dbReference>
<dbReference type="InterPro" id="IPR002495">
    <property type="entry name" value="Glyco_trans_8"/>
</dbReference>
<gene>
    <name evidence="1" type="ORF">HERI1096_LOCUS5841</name>
</gene>
<dbReference type="GO" id="GO:0016757">
    <property type="term" value="F:glycosyltransferase activity"/>
    <property type="evidence" value="ECO:0007669"/>
    <property type="project" value="InterPro"/>
</dbReference>
<dbReference type="SUPFAM" id="SSF53448">
    <property type="entry name" value="Nucleotide-diphospho-sugar transferases"/>
    <property type="match status" value="1"/>
</dbReference>
<accession>A0A7S3AHR0</accession>
<organism evidence="1">
    <name type="scientific">Haptolina ericina</name>
    <dbReference type="NCBI Taxonomy" id="156174"/>
    <lineage>
        <taxon>Eukaryota</taxon>
        <taxon>Haptista</taxon>
        <taxon>Haptophyta</taxon>
        <taxon>Prymnesiophyceae</taxon>
        <taxon>Prymnesiales</taxon>
        <taxon>Prymnesiaceae</taxon>
        <taxon>Haptolina</taxon>
    </lineage>
</organism>
<protein>
    <recommendedName>
        <fullName evidence="2">Nucleotide-diphospho-sugar transferase domain-containing protein</fullName>
    </recommendedName>
</protein>